<proteinExistence type="predicted"/>
<evidence type="ECO:0000313" key="7">
    <source>
        <dbReference type="Proteomes" id="UP000486601"/>
    </source>
</evidence>
<feature type="transmembrane region" description="Helical" evidence="1">
    <location>
        <begin position="627"/>
        <end position="648"/>
    </location>
</feature>
<evidence type="ECO:0000256" key="2">
    <source>
        <dbReference type="SAM" id="SignalP"/>
    </source>
</evidence>
<feature type="transmembrane region" description="Helical" evidence="1">
    <location>
        <begin position="588"/>
        <end position="615"/>
    </location>
</feature>
<feature type="transmembrane region" description="Helical" evidence="1">
    <location>
        <begin position="514"/>
        <end position="536"/>
    </location>
</feature>
<keyword evidence="1" id="KW-0812">Transmembrane</keyword>
<gene>
    <name evidence="4" type="primary">flp1</name>
    <name evidence="4" type="ORF">CLSPO_c02930</name>
    <name evidence="5" type="ORF">FDF70_13105</name>
</gene>
<dbReference type="PANTHER" id="PTHR46825">
    <property type="entry name" value="D-ALANYL-D-ALANINE-CARBOXYPEPTIDASE/ENDOPEPTIDASE AMPH"/>
    <property type="match status" value="1"/>
</dbReference>
<reference evidence="5 7" key="3">
    <citation type="submission" date="2019-04" db="EMBL/GenBank/DDBJ databases">
        <title>Genome sequencing of Clostridium botulinum Groups I-IV and Clostridium butyricum.</title>
        <authorList>
            <person name="Brunt J."/>
            <person name="Van Vliet A.H.M."/>
            <person name="Stringer S.C."/>
            <person name="Carter A.T."/>
            <person name="Peck M.W."/>
        </authorList>
    </citation>
    <scope>NUCLEOTIDE SEQUENCE [LARGE SCALE GENOMIC DNA]</scope>
    <source>
        <strain evidence="5 7">IFR 18/108</strain>
    </source>
</reference>
<keyword evidence="2" id="KW-0732">Signal</keyword>
<dbReference type="PANTHER" id="PTHR46825:SF9">
    <property type="entry name" value="BETA-LACTAMASE-RELATED DOMAIN-CONTAINING PROTEIN"/>
    <property type="match status" value="1"/>
</dbReference>
<dbReference type="RefSeq" id="WP_003493460.1">
    <property type="nucleotide sequence ID" value="NZ_CP009225.1"/>
</dbReference>
<dbReference type="Proteomes" id="UP000033052">
    <property type="component" value="Chromosome"/>
</dbReference>
<dbReference type="AlphaFoldDB" id="A0A7X5PB15"/>
<dbReference type="GO" id="GO:0016787">
    <property type="term" value="F:hydrolase activity"/>
    <property type="evidence" value="ECO:0007669"/>
    <property type="project" value="UniProtKB-KW"/>
</dbReference>
<dbReference type="InterPro" id="IPR012338">
    <property type="entry name" value="Beta-lactam/transpept-like"/>
</dbReference>
<evidence type="ECO:0000256" key="1">
    <source>
        <dbReference type="SAM" id="Phobius"/>
    </source>
</evidence>
<organism evidence="5 7">
    <name type="scientific">Clostridium sporogenes</name>
    <dbReference type="NCBI Taxonomy" id="1509"/>
    <lineage>
        <taxon>Bacteria</taxon>
        <taxon>Bacillati</taxon>
        <taxon>Bacillota</taxon>
        <taxon>Clostridia</taxon>
        <taxon>Eubacteriales</taxon>
        <taxon>Clostridiaceae</taxon>
        <taxon>Clostridium</taxon>
    </lineage>
</organism>
<dbReference type="GeneID" id="92937058"/>
<dbReference type="Pfam" id="PF00144">
    <property type="entry name" value="Beta-lactamase"/>
    <property type="match status" value="1"/>
</dbReference>
<feature type="domain" description="Beta-lactamase-related" evidence="3">
    <location>
        <begin position="55"/>
        <end position="377"/>
    </location>
</feature>
<sequence length="653" mass="74691">MKMKAKRFIAILLSIIFITLGVSSNSFAKQIDNTTEFNKKHVVVDNSEALQQFMDKFFKKNMEKYSIPGAAIVVVKDDKEIFKKGYGYSDVKEKILVDPDKTVFPAASVSKLFTATAIMQLQEEGKIDLNENIDKYIKPYKIINNYKEPVTCRNLLTHSSGVDEASELNGSTKDQKSIKSQEYYFDNHIPRVVREPNTVSRYCNQGYNLLGYVVKKVSGIGYEEYVKKNILEPLKMDSSLIRLKNNNTTKSYGYGGTDGIYNESPLAYQYTSGSSGINATVKDMENFMIAHLNNGVFQENRILNEKTSIMMKNKQFSNDNSLPGMGYGFIRSNRNGQEILKHEGALPSGSTTTLFLMPKDKLGIYVATNSLNPLPFNFEEEFLNYFYPNENNSFNKIKRNPSKDFSKYEGTYRSYDGISKSNIMKIGFLFDPSMDMRITDNKDGTLTLKECTSAKEEITTTLVEKKYGVFARKDGRGDFTFKIDHKGKVTYAFNDVSHNSFEKINFFQTQNFNITIFIISIAMFLINLVGTIILFIRRKFKETGYKSCRCIKLIKGINLFINVLDIAGIVGSVIMAMTMISINDFNFAYLLYTFLCFLIVATILSICGLIILIYIWINNCGRKVEKFYFAILTIINFIFIWFIFYFNFLGFKI</sequence>
<dbReference type="KEGG" id="cld:CLSPO_c02930"/>
<reference evidence="4" key="1">
    <citation type="submission" date="2014-08" db="EMBL/GenBank/DDBJ databases">
        <authorList>
            <person name="Kubiak A."/>
            <person name="Poehlein A."/>
            <person name="Daniel R."/>
            <person name="Minton N.P."/>
        </authorList>
    </citation>
    <scope>NUCLEOTIDE SEQUENCE</scope>
    <source>
        <strain evidence="4">NCIMB 10696</strain>
    </source>
</reference>
<accession>A0A7X5PB15</accession>
<reference evidence="4 6" key="2">
    <citation type="journal article" date="2015" name="PLoS ONE">
        <title>A universal mariner transposon system for forward genetic studies in the genus clostridium.</title>
        <authorList>
            <person name="Zhang Y."/>
            <person name="Grosse-Honebrink A."/>
            <person name="Minton N.P."/>
        </authorList>
    </citation>
    <scope>NUCLEOTIDE SEQUENCE [LARGE SCALE GENOMIC DNA]</scope>
    <source>
        <strain evidence="4 6">NCIMB 10696</strain>
    </source>
</reference>
<dbReference type="EMBL" id="CP009225">
    <property type="protein sequence ID" value="AKC61024.1"/>
    <property type="molecule type" value="Genomic_DNA"/>
</dbReference>
<evidence type="ECO:0000313" key="6">
    <source>
        <dbReference type="Proteomes" id="UP000033052"/>
    </source>
</evidence>
<dbReference type="EMBL" id="SXCS01000007">
    <property type="protein sequence ID" value="NFR62397.1"/>
    <property type="molecule type" value="Genomic_DNA"/>
</dbReference>
<keyword evidence="1" id="KW-1133">Transmembrane helix</keyword>
<feature type="chain" id="PRO_5033604432" evidence="2">
    <location>
        <begin position="29"/>
        <end position="653"/>
    </location>
</feature>
<evidence type="ECO:0000313" key="4">
    <source>
        <dbReference type="EMBL" id="AKC61024.1"/>
    </source>
</evidence>
<feature type="transmembrane region" description="Helical" evidence="1">
    <location>
        <begin position="557"/>
        <end position="582"/>
    </location>
</feature>
<keyword evidence="5" id="KW-0378">Hydrolase</keyword>
<keyword evidence="1" id="KW-0472">Membrane</keyword>
<evidence type="ECO:0000259" key="3">
    <source>
        <dbReference type="Pfam" id="PF00144"/>
    </source>
</evidence>
<name>A0A7X5PB15_CLOSG</name>
<dbReference type="InterPro" id="IPR050491">
    <property type="entry name" value="AmpC-like"/>
</dbReference>
<protein>
    <submittedName>
        <fullName evidence="5">Serine hydrolase</fullName>
    </submittedName>
    <submittedName>
        <fullName evidence="4">Transcriptional regulator Flp</fullName>
    </submittedName>
</protein>
<evidence type="ECO:0000313" key="5">
    <source>
        <dbReference type="EMBL" id="NFR62397.1"/>
    </source>
</evidence>
<dbReference type="SUPFAM" id="SSF56601">
    <property type="entry name" value="beta-lactamase/transpeptidase-like"/>
    <property type="match status" value="1"/>
</dbReference>
<feature type="signal peptide" evidence="2">
    <location>
        <begin position="1"/>
        <end position="28"/>
    </location>
</feature>
<dbReference type="InterPro" id="IPR001466">
    <property type="entry name" value="Beta-lactam-related"/>
</dbReference>
<dbReference type="Gene3D" id="3.40.710.10">
    <property type="entry name" value="DD-peptidase/beta-lactamase superfamily"/>
    <property type="match status" value="1"/>
</dbReference>
<dbReference type="Proteomes" id="UP000486601">
    <property type="component" value="Unassembled WGS sequence"/>
</dbReference>